<dbReference type="GO" id="GO:0016020">
    <property type="term" value="C:membrane"/>
    <property type="evidence" value="ECO:0007669"/>
    <property type="project" value="UniProtKB-SubCell"/>
</dbReference>
<evidence type="ECO:0000256" key="3">
    <source>
        <dbReference type="ARBA" id="ARBA00022692"/>
    </source>
</evidence>
<keyword evidence="6" id="KW-0560">Oxidoreductase</keyword>
<evidence type="ECO:0000256" key="2">
    <source>
        <dbReference type="ARBA" id="ARBA00006484"/>
    </source>
</evidence>
<evidence type="ECO:0000256" key="11">
    <source>
        <dbReference type="ARBA" id="ARBA00082544"/>
    </source>
</evidence>
<evidence type="ECO:0000256" key="7">
    <source>
        <dbReference type="ARBA" id="ARBA00023098"/>
    </source>
</evidence>
<dbReference type="GO" id="GO:0052650">
    <property type="term" value="F:all-trans-retinol dehydrogenase (NADP+) activity"/>
    <property type="evidence" value="ECO:0007669"/>
    <property type="project" value="UniProtKB-ARBA"/>
</dbReference>
<dbReference type="OrthoDB" id="10253736at2759"/>
<proteinExistence type="inferred from homology"/>
<dbReference type="Pfam" id="PF00106">
    <property type="entry name" value="adh_short"/>
    <property type="match status" value="1"/>
</dbReference>
<dbReference type="PANTHER" id="PTHR24322">
    <property type="entry name" value="PKSB"/>
    <property type="match status" value="1"/>
</dbReference>
<protein>
    <recommendedName>
        <fullName evidence="10">Short-chain dehydrogenase/reductase 3</fullName>
    </recommendedName>
    <alternativeName>
        <fullName evidence="11">Retinal short-chain dehydrogenase/reductase 1</fullName>
    </alternativeName>
</protein>
<evidence type="ECO:0000256" key="10">
    <source>
        <dbReference type="ARBA" id="ARBA00068717"/>
    </source>
</evidence>
<comment type="caution">
    <text evidence="14">The sequence shown here is derived from an EMBL/GenBank/DDBJ whole genome shotgun (WGS) entry which is preliminary data.</text>
</comment>
<dbReference type="Gene3D" id="3.40.50.720">
    <property type="entry name" value="NAD(P)-binding Rossmann-like Domain"/>
    <property type="match status" value="1"/>
</dbReference>
<evidence type="ECO:0000313" key="18">
    <source>
        <dbReference type="Proteomes" id="UP000663829"/>
    </source>
</evidence>
<dbReference type="EMBL" id="CAJNOQ010001977">
    <property type="protein sequence ID" value="CAF0930886.1"/>
    <property type="molecule type" value="Genomic_DNA"/>
</dbReference>
<dbReference type="EMBL" id="CAJOBC010001977">
    <property type="protein sequence ID" value="CAF3708817.1"/>
    <property type="molecule type" value="Genomic_DNA"/>
</dbReference>
<evidence type="ECO:0000256" key="12">
    <source>
        <dbReference type="RuleBase" id="RU000363"/>
    </source>
</evidence>
<dbReference type="EMBL" id="CAJNOK010005266">
    <property type="protein sequence ID" value="CAF0966622.1"/>
    <property type="molecule type" value="Genomic_DNA"/>
</dbReference>
<comment type="subcellular location">
    <subcellularLocation>
        <location evidence="1">Membrane</location>
        <topology evidence="1">Multi-pass membrane protein</topology>
    </subcellularLocation>
</comment>
<dbReference type="PANTHER" id="PTHR24322:SF736">
    <property type="entry name" value="RETINOL DEHYDROGENASE 10"/>
    <property type="match status" value="1"/>
</dbReference>
<sequence>MVVSVLRFMMNLFLYPFALAFLLFYRILQWSGLKAMNYDFHNEIVLITGSARGVGRQIALAFARSGASLALWDIDDIGNRETLQMCLSLGIHVRCYHVDITKYNDVHLHAERVRKELGNVTILVNNAGHFSGKTFLQESETDIEQTFSCNSLSCIWLTKLFLPYMLDINYGHIVIVSSILGLEPTHGPITYAASKFGSVGFSQSLIYELKSINSDTKVNVHCICPYFITTTMFNGFKPKLQFLIPALDASYVAIQTLDSIAWNRQLVILPYRLKYITFLSHVLPKWLKKQLMFYVAGQKPLDMFVNKQKRDYMS</sequence>
<evidence type="ECO:0000313" key="16">
    <source>
        <dbReference type="EMBL" id="CAF3708817.1"/>
    </source>
</evidence>
<organism evidence="14 18">
    <name type="scientific">Didymodactylos carnosus</name>
    <dbReference type="NCBI Taxonomy" id="1234261"/>
    <lineage>
        <taxon>Eukaryota</taxon>
        <taxon>Metazoa</taxon>
        <taxon>Spiralia</taxon>
        <taxon>Gnathifera</taxon>
        <taxon>Rotifera</taxon>
        <taxon>Eurotatoria</taxon>
        <taxon>Bdelloidea</taxon>
        <taxon>Philodinida</taxon>
        <taxon>Philodinidae</taxon>
        <taxon>Didymodactylos</taxon>
    </lineage>
</organism>
<evidence type="ECO:0000313" key="17">
    <source>
        <dbReference type="EMBL" id="CAF3738419.1"/>
    </source>
</evidence>
<comment type="similarity">
    <text evidence="2 12">Belongs to the short-chain dehydrogenases/reductases (SDR) family.</text>
</comment>
<reference evidence="14" key="1">
    <citation type="submission" date="2021-02" db="EMBL/GenBank/DDBJ databases">
        <authorList>
            <person name="Nowell W R."/>
        </authorList>
    </citation>
    <scope>NUCLEOTIDE SEQUENCE</scope>
</reference>
<keyword evidence="5 13" id="KW-1133">Transmembrane helix</keyword>
<evidence type="ECO:0000313" key="15">
    <source>
        <dbReference type="EMBL" id="CAF0966622.1"/>
    </source>
</evidence>
<evidence type="ECO:0000256" key="8">
    <source>
        <dbReference type="ARBA" id="ARBA00023136"/>
    </source>
</evidence>
<gene>
    <name evidence="14" type="ORF">GPM918_LOCUS10174</name>
    <name evidence="15" type="ORF">OVA965_LOCUS12882</name>
    <name evidence="16" type="ORF">SRO942_LOCUS10175</name>
    <name evidence="17" type="ORF">TMI583_LOCUS12887</name>
</gene>
<dbReference type="Proteomes" id="UP000677228">
    <property type="component" value="Unassembled WGS sequence"/>
</dbReference>
<dbReference type="InterPro" id="IPR036291">
    <property type="entry name" value="NAD(P)-bd_dom_sf"/>
</dbReference>
<feature type="transmembrane region" description="Helical" evidence="13">
    <location>
        <begin position="12"/>
        <end position="28"/>
    </location>
</feature>
<dbReference type="FunFam" id="3.40.50.720:FF:000131">
    <property type="entry name" value="Short-chain dehydrogenase/reductase 3"/>
    <property type="match status" value="1"/>
</dbReference>
<evidence type="ECO:0000313" key="14">
    <source>
        <dbReference type="EMBL" id="CAF0930886.1"/>
    </source>
</evidence>
<keyword evidence="3 13" id="KW-0812">Transmembrane</keyword>
<dbReference type="PRINTS" id="PR00080">
    <property type="entry name" value="SDRFAMILY"/>
</dbReference>
<dbReference type="AlphaFoldDB" id="A0A814BL83"/>
<evidence type="ECO:0000256" key="13">
    <source>
        <dbReference type="SAM" id="Phobius"/>
    </source>
</evidence>
<dbReference type="InterPro" id="IPR002347">
    <property type="entry name" value="SDR_fam"/>
</dbReference>
<evidence type="ECO:0000256" key="5">
    <source>
        <dbReference type="ARBA" id="ARBA00022989"/>
    </source>
</evidence>
<dbReference type="PRINTS" id="PR00081">
    <property type="entry name" value="GDHRDH"/>
</dbReference>
<keyword evidence="18" id="KW-1185">Reference proteome</keyword>
<keyword evidence="8 13" id="KW-0472">Membrane</keyword>
<dbReference type="EMBL" id="CAJOBA010005272">
    <property type="protein sequence ID" value="CAF3738419.1"/>
    <property type="molecule type" value="Genomic_DNA"/>
</dbReference>
<dbReference type="CDD" id="cd05339">
    <property type="entry name" value="17beta-HSDXI-like_SDR_c"/>
    <property type="match status" value="1"/>
</dbReference>
<keyword evidence="7" id="KW-0443">Lipid metabolism</keyword>
<name>A0A814BL83_9BILA</name>
<evidence type="ECO:0000256" key="9">
    <source>
        <dbReference type="ARBA" id="ARBA00059620"/>
    </source>
</evidence>
<evidence type="ECO:0000256" key="4">
    <source>
        <dbReference type="ARBA" id="ARBA00022857"/>
    </source>
</evidence>
<comment type="function">
    <text evidence="9">Catalyzes the reduction of all-trans-retinal to all-trans-retinol in the presence of NADPH.</text>
</comment>
<dbReference type="Proteomes" id="UP000663829">
    <property type="component" value="Unassembled WGS sequence"/>
</dbReference>
<dbReference type="Proteomes" id="UP000682733">
    <property type="component" value="Unassembled WGS sequence"/>
</dbReference>
<keyword evidence="4" id="KW-0521">NADP</keyword>
<evidence type="ECO:0000256" key="1">
    <source>
        <dbReference type="ARBA" id="ARBA00004141"/>
    </source>
</evidence>
<evidence type="ECO:0000256" key="6">
    <source>
        <dbReference type="ARBA" id="ARBA00023002"/>
    </source>
</evidence>
<dbReference type="SUPFAM" id="SSF51735">
    <property type="entry name" value="NAD(P)-binding Rossmann-fold domains"/>
    <property type="match status" value="1"/>
</dbReference>
<accession>A0A814BL83</accession>
<dbReference type="Proteomes" id="UP000681722">
    <property type="component" value="Unassembled WGS sequence"/>
</dbReference>